<evidence type="ECO:0000256" key="2">
    <source>
        <dbReference type="ARBA" id="ARBA00022763"/>
    </source>
</evidence>
<keyword evidence="2 6" id="KW-0227">DNA damage</keyword>
<keyword evidence="3 6" id="KW-0238">DNA-binding</keyword>
<organism evidence="7">
    <name type="scientific">Candidatus Mycoplasma haematominutum 'Birmingham 1'</name>
    <dbReference type="NCBI Taxonomy" id="1116213"/>
    <lineage>
        <taxon>Bacteria</taxon>
        <taxon>Bacillati</taxon>
        <taxon>Mycoplasmatota</taxon>
        <taxon>Mollicutes</taxon>
        <taxon>Mycoplasmataceae</taxon>
        <taxon>Mycoplasma</taxon>
    </lineage>
</organism>
<dbReference type="InterPro" id="IPR000085">
    <property type="entry name" value="RuvA"/>
</dbReference>
<evidence type="ECO:0000256" key="4">
    <source>
        <dbReference type="ARBA" id="ARBA00023172"/>
    </source>
</evidence>
<keyword evidence="5 6" id="KW-0234">DNA repair</keyword>
<dbReference type="Gene3D" id="1.10.150.20">
    <property type="entry name" value="5' to 3' exonuclease, C-terminal subdomain"/>
    <property type="match status" value="1"/>
</dbReference>
<reference evidence="7" key="2">
    <citation type="submission" date="2011-11" db="EMBL/GenBank/DDBJ databases">
        <authorList>
            <person name="Barker E."/>
        </authorList>
    </citation>
    <scope>NUCLEOTIDE SEQUENCE</scope>
    <source>
        <strain evidence="7">Birmingham 1</strain>
    </source>
</reference>
<dbReference type="GO" id="GO:0006281">
    <property type="term" value="P:DNA repair"/>
    <property type="evidence" value="ECO:0007669"/>
    <property type="project" value="UniProtKB-UniRule"/>
</dbReference>
<dbReference type="GO" id="GO:0005737">
    <property type="term" value="C:cytoplasm"/>
    <property type="evidence" value="ECO:0007669"/>
    <property type="project" value="UniProtKB-SubCell"/>
</dbReference>
<comment type="function">
    <text evidence="6">The RuvA-RuvB-RuvC complex processes Holliday junction (HJ) DNA during genetic recombination and DNA repair, while the RuvA-RuvB complex plays an important role in the rescue of blocked DNA replication forks via replication fork reversal (RFR). RuvA specifically binds to HJ cruciform DNA, conferring on it an open structure. The RuvB hexamer acts as an ATP-dependent pump, pulling dsDNA into and through the RuvAB complex. HJ branch migration allows RuvC to scan DNA until it finds its consensus sequence, where it cleaves and resolves the cruciform DNA.</text>
</comment>
<sequence>MKHLQNEVYYLKCKVIEIHPSYVIAEASNVAYRINFINASSLAEGEETVIYIFQEFRLELKNQINTNLYGFLTKEEIEIFHFLITLKGIGCKTAQTILSNDLYQLSTFISRKDNLSLSKLKGLNWTLANSLLLEVAQSKNIRNVFISLNQALQSRNSQNEVKVCSWNENEVINSLIDIGYEWDSIKKALDDLRAENLTFPDNNAVINKCLQTISQFRNLQ</sequence>
<comment type="caution">
    <text evidence="6">Lacks conserved residue(s) required for the propagation of feature annotation.</text>
</comment>
<evidence type="ECO:0000256" key="1">
    <source>
        <dbReference type="ARBA" id="ARBA00022490"/>
    </source>
</evidence>
<evidence type="ECO:0000256" key="3">
    <source>
        <dbReference type="ARBA" id="ARBA00023125"/>
    </source>
</evidence>
<dbReference type="PATRIC" id="fig|1116213.3.peg.540"/>
<comment type="similarity">
    <text evidence="6">Belongs to the RuvA family.</text>
</comment>
<accession>G8C3W8</accession>
<dbReference type="AlphaFoldDB" id="G8C3W8"/>
<gene>
    <name evidence="6 7" type="primary">ruvA</name>
    <name evidence="7" type="ORF">MHM_04980</name>
</gene>
<feature type="region of interest" description="Domain III" evidence="6">
    <location>
        <begin position="168"/>
        <end position="220"/>
    </location>
</feature>
<dbReference type="HAMAP" id="MF_00031">
    <property type="entry name" value="DNA_HJ_migration_RuvA"/>
    <property type="match status" value="1"/>
</dbReference>
<proteinExistence type="inferred from homology"/>
<name>G8C3W8_9MOLU</name>
<keyword evidence="1 6" id="KW-0963">Cytoplasm</keyword>
<keyword evidence="7" id="KW-0347">Helicase</keyword>
<comment type="subunit">
    <text evidence="6">Homotetramer. Forms an RuvA(8)-RuvB(12)-Holliday junction (HJ) complex. HJ DNA is sandwiched between 2 RuvA tetramers; dsDNA enters through RuvA and exits via RuvB. An RuvB hexamer assembles on each DNA strand where it exits the tetramer. Each RuvB hexamer is contacted by two RuvA subunits (via domain III) on 2 adjacent RuvB subunits; this complex drives branch migration. In the full resolvosome a probable DNA-RuvA(4)-RuvB(12)-RuvC(2) complex forms which resolves the HJ.</text>
</comment>
<dbReference type="GO" id="GO:0000400">
    <property type="term" value="F:four-way junction DNA binding"/>
    <property type="evidence" value="ECO:0007669"/>
    <property type="project" value="UniProtKB-UniRule"/>
</dbReference>
<dbReference type="InterPro" id="IPR010994">
    <property type="entry name" value="RuvA_2-like"/>
</dbReference>
<evidence type="ECO:0000256" key="6">
    <source>
        <dbReference type="HAMAP-Rule" id="MF_00031"/>
    </source>
</evidence>
<reference evidence="7" key="1">
    <citation type="submission" date="2011-11" db="EMBL/GenBank/DDBJ databases">
        <title>Complete genome sequence of Candidatus Mycoplasma haemominutum.</title>
        <authorList>
            <person name="Barker E.N."/>
            <person name="Darby A.C."/>
            <person name="Helps C.R."/>
            <person name="Peters I.R."/>
            <person name="Hughes M.A."/>
            <person name="Radford A.D."/>
            <person name="Novacco M."/>
            <person name="Boretti F."/>
            <person name="Hofmann-Lehmann R."/>
            <person name="Tasker S."/>
        </authorList>
    </citation>
    <scope>NUCLEOTIDE SEQUENCE</scope>
    <source>
        <strain evidence="7">Birmingham 1</strain>
    </source>
</reference>
<dbReference type="EMBL" id="HE613254">
    <property type="protein sequence ID" value="CCE67016.1"/>
    <property type="molecule type" value="Genomic_DNA"/>
</dbReference>
<keyword evidence="7" id="KW-0067">ATP-binding</keyword>
<keyword evidence="7" id="KW-0378">Hydrolase</keyword>
<protein>
    <recommendedName>
        <fullName evidence="6">Holliday junction branch migration complex subunit RuvA</fullName>
    </recommendedName>
</protein>
<evidence type="ECO:0000256" key="5">
    <source>
        <dbReference type="ARBA" id="ARBA00023204"/>
    </source>
</evidence>
<dbReference type="KEGG" id="mhb:MHM_04980"/>
<comment type="domain">
    <text evidence="6">Has three domains with a flexible linker between the domains II and III and assumes an 'L' shape. Domain III is highly mobile and contacts RuvB.</text>
</comment>
<dbReference type="HOGENOM" id="CLU_087936_1_1_14"/>
<dbReference type="GO" id="GO:0006310">
    <property type="term" value="P:DNA recombination"/>
    <property type="evidence" value="ECO:0007669"/>
    <property type="project" value="UniProtKB-UniRule"/>
</dbReference>
<dbReference type="GO" id="GO:0003678">
    <property type="term" value="F:DNA helicase activity"/>
    <property type="evidence" value="ECO:0007669"/>
    <property type="project" value="InterPro"/>
</dbReference>
<comment type="subcellular location">
    <subcellularLocation>
        <location evidence="6">Cytoplasm</location>
    </subcellularLocation>
</comment>
<evidence type="ECO:0000313" key="7">
    <source>
        <dbReference type="EMBL" id="CCE67016.1"/>
    </source>
</evidence>
<dbReference type="SUPFAM" id="SSF47781">
    <property type="entry name" value="RuvA domain 2-like"/>
    <property type="match status" value="1"/>
</dbReference>
<keyword evidence="4 6" id="KW-0233">DNA recombination</keyword>
<keyword evidence="7" id="KW-0547">Nucleotide-binding</keyword>
<dbReference type="GO" id="GO:0048476">
    <property type="term" value="C:Holliday junction resolvase complex"/>
    <property type="evidence" value="ECO:0007669"/>
    <property type="project" value="UniProtKB-UniRule"/>
</dbReference>
<dbReference type="NCBIfam" id="TIGR00084">
    <property type="entry name" value="ruvA"/>
    <property type="match status" value="1"/>
</dbReference>